<dbReference type="Proteomes" id="UP001057291">
    <property type="component" value="Unassembled WGS sequence"/>
</dbReference>
<proteinExistence type="predicted"/>
<sequence>MDDEKNLVFHFINALLRVKTCEKRIERIEDQMSQLIRMMASIHRELVEIKLNMNQKLDQILEKLDNNKEL</sequence>
<dbReference type="AlphaFoldDB" id="A0AAV4LIP2"/>
<keyword evidence="3" id="KW-1185">Reference proteome</keyword>
<organism evidence="2 3">
    <name type="scientific">Collibacillus ludicampi</name>
    <dbReference type="NCBI Taxonomy" id="2771369"/>
    <lineage>
        <taxon>Bacteria</taxon>
        <taxon>Bacillati</taxon>
        <taxon>Bacillota</taxon>
        <taxon>Bacilli</taxon>
        <taxon>Bacillales</taxon>
        <taxon>Alicyclobacillaceae</taxon>
        <taxon>Collibacillus</taxon>
    </lineage>
</organism>
<dbReference type="EMBL" id="BOQE01000001">
    <property type="protein sequence ID" value="GIM47648.1"/>
    <property type="molecule type" value="Genomic_DNA"/>
</dbReference>
<protein>
    <submittedName>
        <fullName evidence="2">Uncharacterized protein</fullName>
    </submittedName>
</protein>
<keyword evidence="1" id="KW-0175">Coiled coil</keyword>
<feature type="coiled-coil region" evidence="1">
    <location>
        <begin position="18"/>
        <end position="45"/>
    </location>
</feature>
<evidence type="ECO:0000313" key="3">
    <source>
        <dbReference type="Proteomes" id="UP001057291"/>
    </source>
</evidence>
<evidence type="ECO:0000256" key="1">
    <source>
        <dbReference type="SAM" id="Coils"/>
    </source>
</evidence>
<accession>A0AAV4LIP2</accession>
<gene>
    <name evidence="2" type="ORF">DNHGIG_31970</name>
</gene>
<comment type="caution">
    <text evidence="2">The sequence shown here is derived from an EMBL/GenBank/DDBJ whole genome shotgun (WGS) entry which is preliminary data.</text>
</comment>
<reference evidence="2" key="1">
    <citation type="journal article" date="2023" name="Int. J. Syst. Evol. Microbiol.">
        <title>Collibacillus ludicampi gen. nov., sp. nov., a new soil bacterium of the family Alicyclobacillaceae.</title>
        <authorList>
            <person name="Jojima T."/>
            <person name="Ioku Y."/>
            <person name="Fukuta Y."/>
            <person name="Shirasaka N."/>
            <person name="Matsumura Y."/>
            <person name="Mori M."/>
        </authorList>
    </citation>
    <scope>NUCLEOTIDE SEQUENCE</scope>
    <source>
        <strain evidence="2">TP075</strain>
    </source>
</reference>
<evidence type="ECO:0000313" key="2">
    <source>
        <dbReference type="EMBL" id="GIM47648.1"/>
    </source>
</evidence>
<name>A0AAV4LIP2_9BACL</name>